<dbReference type="InterPro" id="IPR027417">
    <property type="entry name" value="P-loop_NTPase"/>
</dbReference>
<dbReference type="PROSITE" id="PS00211">
    <property type="entry name" value="ABC_TRANSPORTER_1"/>
    <property type="match status" value="1"/>
</dbReference>
<dbReference type="InterPro" id="IPR029439">
    <property type="entry name" value="Wzt_C"/>
</dbReference>
<protein>
    <submittedName>
        <fullName evidence="7">ABC transporter ATP-binding protein</fullName>
    </submittedName>
</protein>
<dbReference type="GO" id="GO:0140359">
    <property type="term" value="F:ABC-type transporter activity"/>
    <property type="evidence" value="ECO:0007669"/>
    <property type="project" value="InterPro"/>
</dbReference>
<dbReference type="GO" id="GO:0016887">
    <property type="term" value="F:ATP hydrolysis activity"/>
    <property type="evidence" value="ECO:0007669"/>
    <property type="project" value="InterPro"/>
</dbReference>
<evidence type="ECO:0000313" key="8">
    <source>
        <dbReference type="Proteomes" id="UP000697998"/>
    </source>
</evidence>
<feature type="domain" description="ABC transporter" evidence="6">
    <location>
        <begin position="12"/>
        <end position="251"/>
    </location>
</feature>
<dbReference type="PROSITE" id="PS50893">
    <property type="entry name" value="ABC_TRANSPORTER_2"/>
    <property type="match status" value="1"/>
</dbReference>
<dbReference type="Gene3D" id="2.70.50.60">
    <property type="entry name" value="abc- transporter (atp binding component) like domain"/>
    <property type="match status" value="1"/>
</dbReference>
<dbReference type="Proteomes" id="UP000697998">
    <property type="component" value="Unassembled WGS sequence"/>
</dbReference>
<accession>A0A935UGS1</accession>
<dbReference type="InterPro" id="IPR003439">
    <property type="entry name" value="ABC_transporter-like_ATP-bd"/>
</dbReference>
<dbReference type="CDD" id="cd03220">
    <property type="entry name" value="ABC_KpsT_Wzt"/>
    <property type="match status" value="1"/>
</dbReference>
<dbReference type="Pfam" id="PF14524">
    <property type="entry name" value="Wzt_C"/>
    <property type="match status" value="1"/>
</dbReference>
<dbReference type="SMART" id="SM00382">
    <property type="entry name" value="AAA"/>
    <property type="match status" value="1"/>
</dbReference>
<keyword evidence="4" id="KW-0547">Nucleotide-binding</keyword>
<evidence type="ECO:0000313" key="7">
    <source>
        <dbReference type="EMBL" id="MBK7674979.1"/>
    </source>
</evidence>
<evidence type="ECO:0000256" key="2">
    <source>
        <dbReference type="ARBA" id="ARBA00022448"/>
    </source>
</evidence>
<dbReference type="AlphaFoldDB" id="A0A935UGS1"/>
<dbReference type="Pfam" id="PF00005">
    <property type="entry name" value="ABC_tran"/>
    <property type="match status" value="1"/>
</dbReference>
<dbReference type="PANTHER" id="PTHR46743">
    <property type="entry name" value="TEICHOIC ACIDS EXPORT ATP-BINDING PROTEIN TAGH"/>
    <property type="match status" value="1"/>
</dbReference>
<dbReference type="InterPro" id="IPR017871">
    <property type="entry name" value="ABC_transporter-like_CS"/>
</dbReference>
<dbReference type="InterPro" id="IPR050683">
    <property type="entry name" value="Bact_Polysacc_Export_ATP-bd"/>
</dbReference>
<dbReference type="GO" id="GO:0016020">
    <property type="term" value="C:membrane"/>
    <property type="evidence" value="ECO:0007669"/>
    <property type="project" value="InterPro"/>
</dbReference>
<keyword evidence="5 7" id="KW-0067">ATP-binding</keyword>
<keyword evidence="3" id="KW-1003">Cell membrane</keyword>
<dbReference type="EMBL" id="JADJMH010000006">
    <property type="protein sequence ID" value="MBK7674979.1"/>
    <property type="molecule type" value="Genomic_DNA"/>
</dbReference>
<dbReference type="Gene3D" id="3.40.50.300">
    <property type="entry name" value="P-loop containing nucleotide triphosphate hydrolases"/>
    <property type="match status" value="1"/>
</dbReference>
<dbReference type="SUPFAM" id="SSF52540">
    <property type="entry name" value="P-loop containing nucleoside triphosphate hydrolases"/>
    <property type="match status" value="1"/>
</dbReference>
<evidence type="ECO:0000256" key="3">
    <source>
        <dbReference type="ARBA" id="ARBA00022475"/>
    </source>
</evidence>
<gene>
    <name evidence="7" type="ORF">IPJ27_09540</name>
</gene>
<evidence type="ECO:0000256" key="4">
    <source>
        <dbReference type="ARBA" id="ARBA00022741"/>
    </source>
</evidence>
<evidence type="ECO:0000256" key="5">
    <source>
        <dbReference type="ARBA" id="ARBA00022840"/>
    </source>
</evidence>
<evidence type="ECO:0000256" key="1">
    <source>
        <dbReference type="ARBA" id="ARBA00005417"/>
    </source>
</evidence>
<reference evidence="7 8" key="1">
    <citation type="submission" date="2020-10" db="EMBL/GenBank/DDBJ databases">
        <title>Connecting structure to function with the recovery of over 1000 high-quality activated sludge metagenome-assembled genomes encoding full-length rRNA genes using long-read sequencing.</title>
        <authorList>
            <person name="Singleton C.M."/>
            <person name="Petriglieri F."/>
            <person name="Kristensen J.M."/>
            <person name="Kirkegaard R.H."/>
            <person name="Michaelsen T.Y."/>
            <person name="Andersen M.H."/>
            <person name="Karst S.M."/>
            <person name="Dueholm M.S."/>
            <person name="Nielsen P.H."/>
            <person name="Albertsen M."/>
        </authorList>
    </citation>
    <scope>NUCLEOTIDE SEQUENCE [LARGE SCALE GENOMIC DNA]</scope>
    <source>
        <strain evidence="7">EsbW_18-Q3-R4-48_BATAC.285</strain>
    </source>
</reference>
<dbReference type="InterPro" id="IPR003593">
    <property type="entry name" value="AAA+_ATPase"/>
</dbReference>
<comment type="similarity">
    <text evidence="1">Belongs to the ABC transporter superfamily.</text>
</comment>
<dbReference type="PANTHER" id="PTHR46743:SF2">
    <property type="entry name" value="TEICHOIC ACIDS EXPORT ATP-BINDING PROTEIN TAGH"/>
    <property type="match status" value="1"/>
</dbReference>
<dbReference type="InterPro" id="IPR015860">
    <property type="entry name" value="ABC_transpr_TagH-like"/>
</dbReference>
<comment type="caution">
    <text evidence="7">The sequence shown here is derived from an EMBL/GenBank/DDBJ whole genome shotgun (WGS) entry which is preliminary data.</text>
</comment>
<organism evidence="7 8">
    <name type="scientific">Candidatus Accumulibacter proximus</name>
    <dbReference type="NCBI Taxonomy" id="2954385"/>
    <lineage>
        <taxon>Bacteria</taxon>
        <taxon>Pseudomonadati</taxon>
        <taxon>Pseudomonadota</taxon>
        <taxon>Betaproteobacteria</taxon>
        <taxon>Candidatus Accumulibacter</taxon>
    </lineage>
</organism>
<sequence length="427" mass="46786">MSTQSSRRDIAIRVSGLSKAYKLYPRPKDMLMEMLTGRSRHTEFHALQDVSFEVAKGEVVGVIGPNGAGKSTLLKILAGTLDKTAGKVEINGKISAILELGTGFHPEYSGRENIVMGGMCLGMSREEAEGKIESIIDFSELDSVIDNPFKTYSSGMQARLTFATAISVEPEVLIIDEALAAGDAYFVHKSMGRIREICSSGTTVFFVSHSAGTIEQLCDRALWIENGAVLSIGDAKAVCAAYELSVWSKVERRNAQSNRLLSDSLKETLSSGSYQLGTKAVSITNVEFIGHDGNPRTCFVQGEPISIRFHWVGAVKRRVFPVIRVDTESGIVATGWNGRENNMILDELEGSGYFNLTLSNLCFGMGGYFVSVGIVEDVITQSEETTVSYVHRIAKFSVKRAYPRELNYVFEVPATWNLQLCKQGVEK</sequence>
<proteinExistence type="inferred from homology"/>
<dbReference type="GO" id="GO:0005524">
    <property type="term" value="F:ATP binding"/>
    <property type="evidence" value="ECO:0007669"/>
    <property type="project" value="UniProtKB-KW"/>
</dbReference>
<evidence type="ECO:0000259" key="6">
    <source>
        <dbReference type="PROSITE" id="PS50893"/>
    </source>
</evidence>
<dbReference type="CDD" id="cd10147">
    <property type="entry name" value="Wzt_C-like"/>
    <property type="match status" value="1"/>
</dbReference>
<name>A0A935UGS1_9PROT</name>
<keyword evidence="2" id="KW-0813">Transport</keyword>
<keyword evidence="3" id="KW-0472">Membrane</keyword>